<organism evidence="3 4">
    <name type="scientific">Steroidobacter flavus</name>
    <dbReference type="NCBI Taxonomy" id="1842136"/>
    <lineage>
        <taxon>Bacteria</taxon>
        <taxon>Pseudomonadati</taxon>
        <taxon>Pseudomonadota</taxon>
        <taxon>Gammaproteobacteria</taxon>
        <taxon>Steroidobacterales</taxon>
        <taxon>Steroidobacteraceae</taxon>
        <taxon>Steroidobacter</taxon>
    </lineage>
</organism>
<keyword evidence="2" id="KW-0503">Monooxygenase</keyword>
<evidence type="ECO:0000313" key="3">
    <source>
        <dbReference type="EMBL" id="MFC4313868.1"/>
    </source>
</evidence>
<gene>
    <name evidence="3" type="ORF">ACFPN2_32640</name>
</gene>
<dbReference type="RefSeq" id="WP_380604577.1">
    <property type="nucleotide sequence ID" value="NZ_JBHSDU010000015.1"/>
</dbReference>
<keyword evidence="4" id="KW-1185">Reference proteome</keyword>
<keyword evidence="2" id="KW-0408">Iron</keyword>
<proteinExistence type="inferred from homology"/>
<dbReference type="InterPro" id="IPR017972">
    <property type="entry name" value="Cyt_P450_CS"/>
</dbReference>
<dbReference type="InterPro" id="IPR001128">
    <property type="entry name" value="Cyt_P450"/>
</dbReference>
<dbReference type="PANTHER" id="PTHR46696:SF6">
    <property type="entry name" value="P450, PUTATIVE (EUROFUNG)-RELATED"/>
    <property type="match status" value="1"/>
</dbReference>
<dbReference type="EMBL" id="JBHSDU010000015">
    <property type="protein sequence ID" value="MFC4313868.1"/>
    <property type="molecule type" value="Genomic_DNA"/>
</dbReference>
<dbReference type="Gene3D" id="1.10.630.10">
    <property type="entry name" value="Cytochrome P450"/>
    <property type="match status" value="1"/>
</dbReference>
<sequence length="396" mass="45324">MTTSIPSNVRPDQVVDVDIYTDPRLLDGPHAAYKALQDAGPDIFYTPRNGGHWIITRYDLMSTILRDPEHFSSKELHIPRLNSPVQFIPLSLDPPDHARYRAVLLKHFDKKSIVAMSEKLRMWADRLIDRVQARGHCDFAEELGAAYPVSIFMEMMGMPLDRFEEFRGIVLEYFSNITSERRLQLQETIIGVMMDLREQRLKEPREDLISKLLAERVRGEPLTPEEFQSMGYLLFLGGLDTVANALTFAFYHLAGDPDLQSRLASQPERLPDFVEESLRMYGVVHQPRIVKKEIELGGARFEVGDMVMCALPVAGRDDRKNPDPQRFDIDRQDRQHIAFSIGAHTCIGNVLARAEMRTFTEAWLKRIPNFRMAPGAKLEWRGGSILALTHLPLEWG</sequence>
<comment type="caution">
    <text evidence="3">The sequence shown here is derived from an EMBL/GenBank/DDBJ whole genome shotgun (WGS) entry which is preliminary data.</text>
</comment>
<keyword evidence="2" id="KW-0479">Metal-binding</keyword>
<dbReference type="SUPFAM" id="SSF48264">
    <property type="entry name" value="Cytochrome P450"/>
    <property type="match status" value="1"/>
</dbReference>
<dbReference type="Pfam" id="PF00067">
    <property type="entry name" value="p450"/>
    <property type="match status" value="1"/>
</dbReference>
<dbReference type="InterPro" id="IPR036396">
    <property type="entry name" value="Cyt_P450_sf"/>
</dbReference>
<dbReference type="PANTHER" id="PTHR46696">
    <property type="entry name" value="P450, PUTATIVE (EUROFUNG)-RELATED"/>
    <property type="match status" value="1"/>
</dbReference>
<dbReference type="PRINTS" id="PR00385">
    <property type="entry name" value="P450"/>
</dbReference>
<comment type="similarity">
    <text evidence="1 2">Belongs to the cytochrome P450 family.</text>
</comment>
<reference evidence="4" key="1">
    <citation type="journal article" date="2019" name="Int. J. Syst. Evol. Microbiol.">
        <title>The Global Catalogue of Microorganisms (GCM) 10K type strain sequencing project: providing services to taxonomists for standard genome sequencing and annotation.</title>
        <authorList>
            <consortium name="The Broad Institute Genomics Platform"/>
            <consortium name="The Broad Institute Genome Sequencing Center for Infectious Disease"/>
            <person name="Wu L."/>
            <person name="Ma J."/>
        </authorList>
    </citation>
    <scope>NUCLEOTIDE SEQUENCE [LARGE SCALE GENOMIC DNA]</scope>
    <source>
        <strain evidence="4">CGMCC 1.10759</strain>
    </source>
</reference>
<evidence type="ECO:0000256" key="2">
    <source>
        <dbReference type="RuleBase" id="RU000461"/>
    </source>
</evidence>
<keyword evidence="2" id="KW-0560">Oxidoreductase</keyword>
<name>A0ABV8T4K3_9GAMM</name>
<dbReference type="Proteomes" id="UP001595904">
    <property type="component" value="Unassembled WGS sequence"/>
</dbReference>
<protein>
    <submittedName>
        <fullName evidence="3">Cytochrome P450</fullName>
    </submittedName>
</protein>
<dbReference type="PRINTS" id="PR00359">
    <property type="entry name" value="BP450"/>
</dbReference>
<dbReference type="CDD" id="cd11035">
    <property type="entry name" value="P450cam-like"/>
    <property type="match status" value="1"/>
</dbReference>
<evidence type="ECO:0000313" key="4">
    <source>
        <dbReference type="Proteomes" id="UP001595904"/>
    </source>
</evidence>
<evidence type="ECO:0000256" key="1">
    <source>
        <dbReference type="ARBA" id="ARBA00010617"/>
    </source>
</evidence>
<keyword evidence="2" id="KW-0349">Heme</keyword>
<dbReference type="InterPro" id="IPR002397">
    <property type="entry name" value="Cyt_P450_B"/>
</dbReference>
<accession>A0ABV8T4K3</accession>
<dbReference type="PROSITE" id="PS00086">
    <property type="entry name" value="CYTOCHROME_P450"/>
    <property type="match status" value="1"/>
</dbReference>